<dbReference type="InterPro" id="IPR029058">
    <property type="entry name" value="AB_hydrolase_fold"/>
</dbReference>
<dbReference type="eggNOG" id="KOG2029">
    <property type="taxonomic scope" value="Eukaryota"/>
</dbReference>
<dbReference type="PANTHER" id="PTHR48182:SF2">
    <property type="entry name" value="PROTEIN SERAC1"/>
    <property type="match status" value="1"/>
</dbReference>
<dbReference type="Proteomes" id="UP000002035">
    <property type="component" value="Unassembled WGS sequence"/>
</dbReference>
<evidence type="ECO:0000256" key="6">
    <source>
        <dbReference type="ARBA" id="ARBA00023136"/>
    </source>
</evidence>
<keyword evidence="4" id="KW-0256">Endoplasmic reticulum</keyword>
<dbReference type="VEuPathDB" id="FungiDB:MCYG_08475"/>
<organism evidence="7 8">
    <name type="scientific">Arthroderma otae (strain ATCC MYA-4605 / CBS 113480)</name>
    <name type="common">Microsporum canis</name>
    <dbReference type="NCBI Taxonomy" id="554155"/>
    <lineage>
        <taxon>Eukaryota</taxon>
        <taxon>Fungi</taxon>
        <taxon>Dikarya</taxon>
        <taxon>Ascomycota</taxon>
        <taxon>Pezizomycotina</taxon>
        <taxon>Eurotiomycetes</taxon>
        <taxon>Eurotiomycetidae</taxon>
        <taxon>Onygenales</taxon>
        <taxon>Arthrodermataceae</taxon>
        <taxon>Microsporum</taxon>
    </lineage>
</organism>
<dbReference type="OrthoDB" id="5308034at2759"/>
<dbReference type="EMBL" id="DS995709">
    <property type="protein sequence ID" value="EEQ35656.1"/>
    <property type="molecule type" value="Genomic_DNA"/>
</dbReference>
<gene>
    <name evidence="7" type="ORF">MCYG_08475</name>
</gene>
<keyword evidence="6" id="KW-0472">Membrane</keyword>
<dbReference type="GeneID" id="9224056"/>
<dbReference type="SUPFAM" id="SSF53474">
    <property type="entry name" value="alpha/beta-Hydrolases"/>
    <property type="match status" value="1"/>
</dbReference>
<evidence type="ECO:0000256" key="2">
    <source>
        <dbReference type="ARBA" id="ARBA00004240"/>
    </source>
</evidence>
<accession>C5G0K3</accession>
<evidence type="ECO:0000256" key="4">
    <source>
        <dbReference type="ARBA" id="ARBA00022824"/>
    </source>
</evidence>
<keyword evidence="8" id="KW-1185">Reference proteome</keyword>
<dbReference type="GO" id="GO:0016020">
    <property type="term" value="C:membrane"/>
    <property type="evidence" value="ECO:0007669"/>
    <property type="project" value="UniProtKB-SubCell"/>
</dbReference>
<proteinExistence type="predicted"/>
<evidence type="ECO:0000313" key="8">
    <source>
        <dbReference type="Proteomes" id="UP000002035"/>
    </source>
</evidence>
<name>C5G0K3_ARTOC</name>
<evidence type="ECO:0000313" key="7">
    <source>
        <dbReference type="EMBL" id="EEQ35656.1"/>
    </source>
</evidence>
<dbReference type="GO" id="GO:0005783">
    <property type="term" value="C:endoplasmic reticulum"/>
    <property type="evidence" value="ECO:0007669"/>
    <property type="project" value="UniProtKB-SubCell"/>
</dbReference>
<dbReference type="STRING" id="554155.C5G0K3"/>
<sequence>MAGFFDPLCNPKDANLDIVFVHGLHGDRVDTWTKYGIFWPRDLLPDDVRQARVLSWGYSADIAHFWQKTTNTELNDHAKNLCSDLSGLREQSVDRPIIFVVHSLGGLALVFSDRSADQHLKNIADCTRGIIFLGTPHEGSDKAKWVKRGQAFASLIGRDVNKEVHDILSEGSSRLSELDSTFMNFLRSRRESKDLKTASIEVIVSKASASITGYETQSIPADHRDMCKFASKDEDGYQRISRVLKRWAVMLQSPQPPEQRLGDTVTMNVGKNMGQMTGNLHGDNHVTFNYTLSS</sequence>
<evidence type="ECO:0000256" key="5">
    <source>
        <dbReference type="ARBA" id="ARBA00023128"/>
    </source>
</evidence>
<dbReference type="InterPro" id="IPR052374">
    <property type="entry name" value="SERAC1"/>
</dbReference>
<dbReference type="OMA" id="SMPDLNR"/>
<reference evidence="7" key="1">
    <citation type="submission" date="2008-10" db="EMBL/GenBank/DDBJ databases">
        <title>Annotation of Microsporum canis strain CBS 113480.</title>
        <authorList>
            <consortium name="The Broad Institute Genome Sequencing Platform"/>
            <person name="Cuomo C."/>
            <person name="Henn M.R."/>
            <person name="Young S.K."/>
            <person name="Kodira C.D."/>
            <person name="Zeng Q."/>
            <person name="Koehrsen M."/>
            <person name="Alvarado L."/>
            <person name="Berlin A."/>
            <person name="Borenstein D."/>
            <person name="Chen Z."/>
            <person name="Engels R."/>
            <person name="Freedman E."/>
            <person name="Gellesch M."/>
            <person name="Goldberg J."/>
            <person name="Griggs A."/>
            <person name="Gujja S."/>
            <person name="Heiman D."/>
            <person name="Hepburn T."/>
            <person name="Howarth C."/>
            <person name="Jen D."/>
            <person name="Larson L."/>
            <person name="Lewis B."/>
            <person name="Mehta T."/>
            <person name="Park D."/>
            <person name="Pearson M."/>
            <person name="Roberts A."/>
            <person name="Saif S."/>
            <person name="Shea T."/>
            <person name="Shenoy N."/>
            <person name="Sisk P."/>
            <person name="Stolte C."/>
            <person name="Sykes S."/>
            <person name="Walk T."/>
            <person name="White J."/>
            <person name="Yandava C."/>
            <person name="Guigo R."/>
            <person name="Borodovsky M."/>
            <person name="White T.C."/>
            <person name="Oliver B.G."/>
            <person name="Graser Y."/>
            <person name="Abdel-Rahman S."/>
            <person name="Gurr S.J."/>
            <person name="Martinez-Rossi N."/>
            <person name="Summerbell R."/>
            <person name="Lander E."/>
            <person name="Nusbaum C."/>
            <person name="Galagan J."/>
            <person name="Birren B."/>
        </authorList>
    </citation>
    <scope>NUCLEOTIDE SEQUENCE</scope>
    <source>
        <strain evidence="7">CBS 113480</strain>
    </source>
</reference>
<evidence type="ECO:0000256" key="1">
    <source>
        <dbReference type="ARBA" id="ARBA00004173"/>
    </source>
</evidence>
<evidence type="ECO:0000256" key="3">
    <source>
        <dbReference type="ARBA" id="ARBA00004370"/>
    </source>
</evidence>
<dbReference type="RefSeq" id="XP_002842644.1">
    <property type="nucleotide sequence ID" value="XM_002842598.1"/>
</dbReference>
<dbReference type="AlphaFoldDB" id="C5G0K3"/>
<dbReference type="Gene3D" id="3.40.50.1820">
    <property type="entry name" value="alpha/beta hydrolase"/>
    <property type="match status" value="1"/>
</dbReference>
<dbReference type="PANTHER" id="PTHR48182">
    <property type="entry name" value="PROTEIN SERAC1"/>
    <property type="match status" value="1"/>
</dbReference>
<protein>
    <submittedName>
        <fullName evidence="7">SesB</fullName>
    </submittedName>
</protein>
<dbReference type="GO" id="GO:0005739">
    <property type="term" value="C:mitochondrion"/>
    <property type="evidence" value="ECO:0007669"/>
    <property type="project" value="UniProtKB-SubCell"/>
</dbReference>
<dbReference type="HOGENOM" id="CLU_000288_182_0_1"/>
<keyword evidence="5" id="KW-0496">Mitochondrion</keyword>
<comment type="subcellular location">
    <subcellularLocation>
        <location evidence="2">Endoplasmic reticulum</location>
    </subcellularLocation>
    <subcellularLocation>
        <location evidence="3">Membrane</location>
    </subcellularLocation>
    <subcellularLocation>
        <location evidence="1">Mitochondrion</location>
    </subcellularLocation>
</comment>